<dbReference type="InterPro" id="IPR000683">
    <property type="entry name" value="Gfo/Idh/MocA-like_OxRdtase_N"/>
</dbReference>
<dbReference type="SUPFAM" id="SSF55347">
    <property type="entry name" value="Glyceraldehyde-3-phosphate dehydrogenase-like, C-terminal domain"/>
    <property type="match status" value="1"/>
</dbReference>
<dbReference type="PANTHER" id="PTHR22604">
    <property type="entry name" value="OXIDOREDUCTASES"/>
    <property type="match status" value="1"/>
</dbReference>
<dbReference type="EC" id="1.3.1.20" evidence="3"/>
<evidence type="ECO:0000256" key="2">
    <source>
        <dbReference type="ARBA" id="ARBA00023002"/>
    </source>
</evidence>
<evidence type="ECO:0000259" key="11">
    <source>
        <dbReference type="Pfam" id="PF01408"/>
    </source>
</evidence>
<evidence type="ECO:0000256" key="6">
    <source>
        <dbReference type="ARBA" id="ARBA00042926"/>
    </source>
</evidence>
<sequence>MPLRWGIVTAANICNDFVNAMNSYPHKGDQVIAAIAARDPAKARAFAKLHSIPKVYESYKALAESNDIDVVYIGSLNPQHYELSKLFLEHGKHVLCEKPLCLNEKQTRSLVNLARSKKRFLMEAVWSRFAPSYLSLEKEIGAGKLGDVQYVEVNFGVPIASIDRISKKDLGGGAVLDIGIYVLQFAQYIFKDEPIKVTSSGELNSEGVDEVVNIILEYSGGRRASLTAHGRLRLRNQATVYGTRGRATLADPFHFSQELTHADGTVEQFQLHSSKLPYNFDNSAGLVYEAMEVQRCIKEGLLESPRMPHSESILLAKLEDTVRKQIGVHFDEDDQEFP</sequence>
<evidence type="ECO:0000256" key="7">
    <source>
        <dbReference type="ARBA" id="ARBA00042988"/>
    </source>
</evidence>
<feature type="domain" description="GFO/IDH/MocA-like oxidoreductase" evidence="12">
    <location>
        <begin position="135"/>
        <end position="247"/>
    </location>
</feature>
<evidence type="ECO:0000256" key="4">
    <source>
        <dbReference type="ARBA" id="ARBA00038984"/>
    </source>
</evidence>
<name>A0ABQ7QZP3_PLUXY</name>
<evidence type="ECO:0000313" key="14">
    <source>
        <dbReference type="Proteomes" id="UP000823941"/>
    </source>
</evidence>
<reference evidence="13 14" key="1">
    <citation type="submission" date="2021-06" db="EMBL/GenBank/DDBJ databases">
        <title>A haploid diamondback moth (Plutella xylostella L.) genome assembly resolves 31 chromosomes and identifies a diamide resistance mutation.</title>
        <authorList>
            <person name="Ward C.M."/>
            <person name="Perry K.D."/>
            <person name="Baker G."/>
            <person name="Powis K."/>
            <person name="Heckel D.G."/>
            <person name="Baxter S.W."/>
        </authorList>
    </citation>
    <scope>NUCLEOTIDE SEQUENCE [LARGE SCALE GENOMIC DNA]</scope>
    <source>
        <strain evidence="13 14">LV</strain>
        <tissue evidence="13">Single pupa</tissue>
    </source>
</reference>
<dbReference type="InterPro" id="IPR036291">
    <property type="entry name" value="NAD(P)-bd_dom_sf"/>
</dbReference>
<comment type="catalytic activity">
    <reaction evidence="10">
        <text>D-xylose + NADP(+) = D-xylono-1,5-lactone + NADPH + H(+)</text>
        <dbReference type="Rhea" id="RHEA:22000"/>
        <dbReference type="ChEBI" id="CHEBI:15378"/>
        <dbReference type="ChEBI" id="CHEBI:15867"/>
        <dbReference type="ChEBI" id="CHEBI:53455"/>
        <dbReference type="ChEBI" id="CHEBI:57783"/>
        <dbReference type="ChEBI" id="CHEBI:58349"/>
        <dbReference type="EC" id="1.1.1.179"/>
    </reaction>
</comment>
<dbReference type="InterPro" id="IPR050984">
    <property type="entry name" value="Gfo/Idh/MocA_domain"/>
</dbReference>
<accession>A0ABQ7QZP3</accession>
<keyword evidence="2" id="KW-0560">Oxidoreductase</keyword>
<organism evidence="13 14">
    <name type="scientific">Plutella xylostella</name>
    <name type="common">Diamondback moth</name>
    <name type="synonym">Plutella maculipennis</name>
    <dbReference type="NCBI Taxonomy" id="51655"/>
    <lineage>
        <taxon>Eukaryota</taxon>
        <taxon>Metazoa</taxon>
        <taxon>Ecdysozoa</taxon>
        <taxon>Arthropoda</taxon>
        <taxon>Hexapoda</taxon>
        <taxon>Insecta</taxon>
        <taxon>Pterygota</taxon>
        <taxon>Neoptera</taxon>
        <taxon>Endopterygota</taxon>
        <taxon>Lepidoptera</taxon>
        <taxon>Glossata</taxon>
        <taxon>Ditrysia</taxon>
        <taxon>Yponomeutoidea</taxon>
        <taxon>Plutellidae</taxon>
        <taxon>Plutella</taxon>
    </lineage>
</organism>
<proteinExistence type="inferred from homology"/>
<dbReference type="Pfam" id="PF22725">
    <property type="entry name" value="GFO_IDH_MocA_C3"/>
    <property type="match status" value="1"/>
</dbReference>
<evidence type="ECO:0000256" key="3">
    <source>
        <dbReference type="ARBA" id="ARBA00038853"/>
    </source>
</evidence>
<dbReference type="PANTHER" id="PTHR22604:SF105">
    <property type="entry name" value="TRANS-1,2-DIHYDROBENZENE-1,2-DIOL DEHYDROGENASE"/>
    <property type="match status" value="1"/>
</dbReference>
<gene>
    <name evidence="13" type="ORF">JYU34_003302</name>
</gene>
<comment type="catalytic activity">
    <reaction evidence="9">
        <text>(1R,2R)-1,2-dihydrobenzene-1,2-diol + NADP(+) = catechol + NADPH + H(+)</text>
        <dbReference type="Rhea" id="RHEA:16729"/>
        <dbReference type="ChEBI" id="CHEBI:10702"/>
        <dbReference type="ChEBI" id="CHEBI:15378"/>
        <dbReference type="ChEBI" id="CHEBI:18135"/>
        <dbReference type="ChEBI" id="CHEBI:57783"/>
        <dbReference type="ChEBI" id="CHEBI:58349"/>
        <dbReference type="EC" id="1.3.1.20"/>
    </reaction>
</comment>
<dbReference type="InterPro" id="IPR055170">
    <property type="entry name" value="GFO_IDH_MocA-like_dom"/>
</dbReference>
<evidence type="ECO:0000259" key="12">
    <source>
        <dbReference type="Pfam" id="PF22725"/>
    </source>
</evidence>
<evidence type="ECO:0000256" key="10">
    <source>
        <dbReference type="ARBA" id="ARBA00049233"/>
    </source>
</evidence>
<dbReference type="Gene3D" id="3.40.50.720">
    <property type="entry name" value="NAD(P)-binding Rossmann-like Domain"/>
    <property type="match status" value="1"/>
</dbReference>
<dbReference type="Pfam" id="PF01408">
    <property type="entry name" value="GFO_IDH_MocA"/>
    <property type="match status" value="1"/>
</dbReference>
<protein>
    <recommendedName>
        <fullName evidence="5">Trans-1,2-dihydrobenzene-1,2-diol dehydrogenase</fullName>
        <ecNumber evidence="4">1.1.1.179</ecNumber>
        <ecNumber evidence="3">1.3.1.20</ecNumber>
    </recommendedName>
    <alternativeName>
        <fullName evidence="8">D-xylose 1-dehydrogenase</fullName>
    </alternativeName>
    <alternativeName>
        <fullName evidence="7">D-xylose-NADP dehydrogenase</fullName>
    </alternativeName>
    <alternativeName>
        <fullName evidence="6">Dimeric dihydrodiol dehydrogenase</fullName>
    </alternativeName>
</protein>
<feature type="domain" description="Gfo/Idh/MocA-like oxidoreductase N-terminal" evidence="11">
    <location>
        <begin position="4"/>
        <end position="122"/>
    </location>
</feature>
<dbReference type="EC" id="1.1.1.179" evidence="4"/>
<keyword evidence="14" id="KW-1185">Reference proteome</keyword>
<evidence type="ECO:0000256" key="1">
    <source>
        <dbReference type="ARBA" id="ARBA00010928"/>
    </source>
</evidence>
<comment type="similarity">
    <text evidence="1">Belongs to the Gfo/Idh/MocA family.</text>
</comment>
<evidence type="ECO:0000256" key="8">
    <source>
        <dbReference type="ARBA" id="ARBA00043025"/>
    </source>
</evidence>
<evidence type="ECO:0000313" key="13">
    <source>
        <dbReference type="EMBL" id="KAG7310516.1"/>
    </source>
</evidence>
<comment type="caution">
    <text evidence="13">The sequence shown here is derived from an EMBL/GenBank/DDBJ whole genome shotgun (WGS) entry which is preliminary data.</text>
</comment>
<evidence type="ECO:0000256" key="9">
    <source>
        <dbReference type="ARBA" id="ARBA00047423"/>
    </source>
</evidence>
<evidence type="ECO:0000256" key="5">
    <source>
        <dbReference type="ARBA" id="ARBA00040603"/>
    </source>
</evidence>
<dbReference type="EMBL" id="JAHIBW010000005">
    <property type="protein sequence ID" value="KAG7310516.1"/>
    <property type="molecule type" value="Genomic_DNA"/>
</dbReference>
<dbReference type="SUPFAM" id="SSF51735">
    <property type="entry name" value="NAD(P)-binding Rossmann-fold domains"/>
    <property type="match status" value="1"/>
</dbReference>
<dbReference type="Gene3D" id="3.30.360.10">
    <property type="entry name" value="Dihydrodipicolinate Reductase, domain 2"/>
    <property type="match status" value="1"/>
</dbReference>
<dbReference type="Proteomes" id="UP000823941">
    <property type="component" value="Chromosome 5"/>
</dbReference>